<feature type="region of interest" description="Disordered" evidence="1">
    <location>
        <begin position="1"/>
        <end position="26"/>
    </location>
</feature>
<protein>
    <submittedName>
        <fullName evidence="3">Acyl-CoA dehydrogenase</fullName>
    </submittedName>
</protein>
<feature type="transmembrane region" description="Helical" evidence="2">
    <location>
        <begin position="31"/>
        <end position="50"/>
    </location>
</feature>
<dbReference type="Proteomes" id="UP001370299">
    <property type="component" value="Unassembled WGS sequence"/>
</dbReference>
<gene>
    <name evidence="3" type="ORF">WMN62_06875</name>
</gene>
<dbReference type="RefSeq" id="WP_340196542.1">
    <property type="nucleotide sequence ID" value="NZ_JBBKAP010000041.1"/>
</dbReference>
<dbReference type="EMBL" id="JBBLYY010000036">
    <property type="protein sequence ID" value="MEK0171186.1"/>
    <property type="molecule type" value="Genomic_DNA"/>
</dbReference>
<evidence type="ECO:0000256" key="1">
    <source>
        <dbReference type="SAM" id="MobiDB-lite"/>
    </source>
</evidence>
<comment type="caution">
    <text evidence="3">The sequence shown here is derived from an EMBL/GenBank/DDBJ whole genome shotgun (WGS) entry which is preliminary data.</text>
</comment>
<keyword evidence="4" id="KW-1185">Reference proteome</keyword>
<name>A0ABU8YAS5_9MICO</name>
<keyword evidence="2" id="KW-1133">Transmembrane helix</keyword>
<proteinExistence type="predicted"/>
<evidence type="ECO:0000256" key="2">
    <source>
        <dbReference type="SAM" id="Phobius"/>
    </source>
</evidence>
<accession>A0ABU8YAS5</accession>
<reference evidence="3 4" key="1">
    <citation type="submission" date="2024-03" db="EMBL/GenBank/DDBJ databases">
        <title>Whole genomes of four grape xylem sap localized bacterial endophytes.</title>
        <authorList>
            <person name="Kumar G."/>
            <person name="Savka M.A."/>
        </authorList>
    </citation>
    <scope>NUCLEOTIDE SEQUENCE [LARGE SCALE GENOMIC DNA]</scope>
    <source>
        <strain evidence="3 4">RIT_GXS8</strain>
    </source>
</reference>
<sequence>MADSTAPPRARNHGRRAADDTARRSRRRNRVLALAAGGVLVIGGAGYTLASWTDTEWVFGGDGSGGPGVGTSGFQVEQNVTAPFTAAGFTSDETNPGQALRFTVDALALSPGTATYAPVALRTTADSIAGDLVLRPAVPAAGVAVTDADDVLWNALQVRVAAITDTTAVCDATAFDVPWTSVASGPLGTAAATVARPLAAAGGSTQVYCFEVSLPESPTLPAGTTVDALQGRTVAPAWQFAAESD</sequence>
<keyword evidence="2" id="KW-0812">Transmembrane</keyword>
<evidence type="ECO:0000313" key="4">
    <source>
        <dbReference type="Proteomes" id="UP001370299"/>
    </source>
</evidence>
<keyword evidence="2" id="KW-0472">Membrane</keyword>
<organism evidence="3 4">
    <name type="scientific">Curtobacterium citreum</name>
    <dbReference type="NCBI Taxonomy" id="2036"/>
    <lineage>
        <taxon>Bacteria</taxon>
        <taxon>Bacillati</taxon>
        <taxon>Actinomycetota</taxon>
        <taxon>Actinomycetes</taxon>
        <taxon>Micrococcales</taxon>
        <taxon>Microbacteriaceae</taxon>
        <taxon>Curtobacterium</taxon>
    </lineage>
</organism>
<evidence type="ECO:0000313" key="3">
    <source>
        <dbReference type="EMBL" id="MEK0171186.1"/>
    </source>
</evidence>